<feature type="compositionally biased region" description="Low complexity" evidence="1">
    <location>
        <begin position="24"/>
        <end position="34"/>
    </location>
</feature>
<reference evidence="2 3" key="1">
    <citation type="submission" date="2014-05" db="EMBL/GenBank/DDBJ databases">
        <title>Draft Genome Sequence of Kitasatospora cheerisanensis KCTC 2395.</title>
        <authorList>
            <person name="Nam D.H."/>
        </authorList>
    </citation>
    <scope>NUCLEOTIDE SEQUENCE [LARGE SCALE GENOMIC DNA]</scope>
    <source>
        <strain evidence="2 3">KCTC 2395</strain>
    </source>
</reference>
<proteinExistence type="predicted"/>
<feature type="region of interest" description="Disordered" evidence="1">
    <location>
        <begin position="1"/>
        <end position="66"/>
    </location>
</feature>
<keyword evidence="3" id="KW-1185">Reference proteome</keyword>
<organism evidence="2 3">
    <name type="scientific">Kitasatospora cheerisanensis KCTC 2395</name>
    <dbReference type="NCBI Taxonomy" id="1348663"/>
    <lineage>
        <taxon>Bacteria</taxon>
        <taxon>Bacillati</taxon>
        <taxon>Actinomycetota</taxon>
        <taxon>Actinomycetes</taxon>
        <taxon>Kitasatosporales</taxon>
        <taxon>Streptomycetaceae</taxon>
        <taxon>Kitasatospora</taxon>
    </lineage>
</organism>
<evidence type="ECO:0000313" key="3">
    <source>
        <dbReference type="Proteomes" id="UP000027178"/>
    </source>
</evidence>
<gene>
    <name evidence="2" type="ORF">KCH_59130</name>
</gene>
<protein>
    <submittedName>
        <fullName evidence="2">Uncharacterized protein</fullName>
    </submittedName>
</protein>
<dbReference type="EMBL" id="JNBY01000112">
    <property type="protein sequence ID" value="KDN82406.1"/>
    <property type="molecule type" value="Genomic_DNA"/>
</dbReference>
<comment type="caution">
    <text evidence="2">The sequence shown here is derived from an EMBL/GenBank/DDBJ whole genome shotgun (WGS) entry which is preliminary data.</text>
</comment>
<name>A0A066YWC4_9ACTN</name>
<evidence type="ECO:0000256" key="1">
    <source>
        <dbReference type="SAM" id="MobiDB-lite"/>
    </source>
</evidence>
<dbReference type="AlphaFoldDB" id="A0A066YWC4"/>
<dbReference type="HOGENOM" id="CLU_2825391_0_0_11"/>
<accession>A0A066YWC4</accession>
<dbReference type="Proteomes" id="UP000027178">
    <property type="component" value="Unassembled WGS sequence"/>
</dbReference>
<evidence type="ECO:0000313" key="2">
    <source>
        <dbReference type="EMBL" id="KDN82406.1"/>
    </source>
</evidence>
<sequence length="66" mass="6944">MRTGTHLQGRVSPAVRRPGFFQTAGPRPRAAAPGKQGEVRAGLPALPCEEIDRSDSGRRPAPPGTV</sequence>